<dbReference type="GO" id="GO:0032259">
    <property type="term" value="P:methylation"/>
    <property type="evidence" value="ECO:0007669"/>
    <property type="project" value="UniProtKB-KW"/>
</dbReference>
<dbReference type="EMBL" id="LCMV01000008">
    <property type="protein sequence ID" value="KKU44357.1"/>
    <property type="molecule type" value="Genomic_DNA"/>
</dbReference>
<evidence type="ECO:0000313" key="2">
    <source>
        <dbReference type="Proteomes" id="UP000034487"/>
    </source>
</evidence>
<sequence>QTFVKKMLVSDVAVVFFETAPRLHKLLDQFIALGGENRALIAGRELTKQFEEIQTGTPVELKEYFAKPLGEFVLVLCP</sequence>
<protein>
    <submittedName>
        <fullName evidence="1">Ribosomal RNA small subunit methyltransferase I</fullName>
    </submittedName>
</protein>
<feature type="non-terminal residue" evidence="1">
    <location>
        <position position="1"/>
    </location>
</feature>
<dbReference type="Proteomes" id="UP000034487">
    <property type="component" value="Unassembled WGS sequence"/>
</dbReference>
<dbReference type="GO" id="GO:0008168">
    <property type="term" value="F:methyltransferase activity"/>
    <property type="evidence" value="ECO:0007669"/>
    <property type="project" value="UniProtKB-KW"/>
</dbReference>
<comment type="caution">
    <text evidence="1">The sequence shown here is derived from an EMBL/GenBank/DDBJ whole genome shotgun (WGS) entry which is preliminary data.</text>
</comment>
<accession>A0A0G1QHM0</accession>
<keyword evidence="1" id="KW-0808">Transferase</keyword>
<organism evidence="1 2">
    <name type="scientific">Berkelbacteria bacterium GW2011_GWA2_46_7</name>
    <dbReference type="NCBI Taxonomy" id="1618335"/>
    <lineage>
        <taxon>Bacteria</taxon>
        <taxon>Candidatus Berkelbacteria</taxon>
    </lineage>
</organism>
<keyword evidence="1" id="KW-0489">Methyltransferase</keyword>
<dbReference type="AlphaFoldDB" id="A0A0G1QHM0"/>
<evidence type="ECO:0000313" key="1">
    <source>
        <dbReference type="EMBL" id="KKU44357.1"/>
    </source>
</evidence>
<dbReference type="SUPFAM" id="SSF53790">
    <property type="entry name" value="Tetrapyrrole methylase"/>
    <property type="match status" value="1"/>
</dbReference>
<dbReference type="InterPro" id="IPR014776">
    <property type="entry name" value="4pyrrole_Mease_sub2"/>
</dbReference>
<name>A0A0G1QHM0_9BACT</name>
<dbReference type="InterPro" id="IPR035996">
    <property type="entry name" value="4pyrrol_Methylase_sf"/>
</dbReference>
<dbReference type="Gene3D" id="3.30.950.10">
    <property type="entry name" value="Methyltransferase, Cobalt-precorrin-4 Transmethylase, Domain 2"/>
    <property type="match status" value="1"/>
</dbReference>
<gene>
    <name evidence="1" type="ORF">UX60_C0008G0011</name>
</gene>
<reference evidence="1 2" key="1">
    <citation type="journal article" date="2015" name="Nature">
        <title>rRNA introns, odd ribosomes, and small enigmatic genomes across a large radiation of phyla.</title>
        <authorList>
            <person name="Brown C.T."/>
            <person name="Hug L.A."/>
            <person name="Thomas B.C."/>
            <person name="Sharon I."/>
            <person name="Castelle C.J."/>
            <person name="Singh A."/>
            <person name="Wilkins M.J."/>
            <person name="Williams K.H."/>
            <person name="Banfield J.F."/>
        </authorList>
    </citation>
    <scope>NUCLEOTIDE SEQUENCE [LARGE SCALE GENOMIC DNA]</scope>
</reference>
<proteinExistence type="predicted"/>